<evidence type="ECO:0000313" key="2">
    <source>
        <dbReference type="EMBL" id="KAK8064143.1"/>
    </source>
</evidence>
<dbReference type="EMBL" id="JAQQWM010000005">
    <property type="protein sequence ID" value="KAK8064143.1"/>
    <property type="molecule type" value="Genomic_DNA"/>
</dbReference>
<keyword evidence="3" id="KW-1185">Reference proteome</keyword>
<gene>
    <name evidence="2" type="ORF">PG996_008795</name>
</gene>
<accession>A0ABR1V2A7</accession>
<dbReference type="Pfam" id="PF20150">
    <property type="entry name" value="2EXR"/>
    <property type="match status" value="1"/>
</dbReference>
<sequence>MSSYHPFPRLPPELQHEIWNLSIPPRQVELRPDIKGIPMRNLMTRTWEGCLENGFRSSTKTPPALQARRVSRAYLESAGGYSKAFTRDESPVYIWVNFALDTIALHYFHSVLDWVDMLGVEYDHITRLRLTYISIFGDSYGQLDDMRRHVQSSKIKELTLNGEWGNRSGEDYHWLYV</sequence>
<feature type="domain" description="2EXR" evidence="1">
    <location>
        <begin position="4"/>
        <end position="103"/>
    </location>
</feature>
<protein>
    <recommendedName>
        <fullName evidence="1">2EXR domain-containing protein</fullName>
    </recommendedName>
</protein>
<dbReference type="PANTHER" id="PTHR35910:SF1">
    <property type="entry name" value="2EXR DOMAIN-CONTAINING PROTEIN"/>
    <property type="match status" value="1"/>
</dbReference>
<evidence type="ECO:0000313" key="3">
    <source>
        <dbReference type="Proteomes" id="UP001446871"/>
    </source>
</evidence>
<reference evidence="2 3" key="1">
    <citation type="submission" date="2023-01" db="EMBL/GenBank/DDBJ databases">
        <title>Analysis of 21 Apiospora genomes using comparative genomics revels a genus with tremendous synthesis potential of carbohydrate active enzymes and secondary metabolites.</title>
        <authorList>
            <person name="Sorensen T."/>
        </authorList>
    </citation>
    <scope>NUCLEOTIDE SEQUENCE [LARGE SCALE GENOMIC DNA]</scope>
    <source>
        <strain evidence="2 3">CBS 83171</strain>
    </source>
</reference>
<evidence type="ECO:0000259" key="1">
    <source>
        <dbReference type="Pfam" id="PF20150"/>
    </source>
</evidence>
<organism evidence="2 3">
    <name type="scientific">Apiospora saccharicola</name>
    <dbReference type="NCBI Taxonomy" id="335842"/>
    <lineage>
        <taxon>Eukaryota</taxon>
        <taxon>Fungi</taxon>
        <taxon>Dikarya</taxon>
        <taxon>Ascomycota</taxon>
        <taxon>Pezizomycotina</taxon>
        <taxon>Sordariomycetes</taxon>
        <taxon>Xylariomycetidae</taxon>
        <taxon>Amphisphaeriales</taxon>
        <taxon>Apiosporaceae</taxon>
        <taxon>Apiospora</taxon>
    </lineage>
</organism>
<dbReference type="PANTHER" id="PTHR35910">
    <property type="entry name" value="2EXR DOMAIN-CONTAINING PROTEIN"/>
    <property type="match status" value="1"/>
</dbReference>
<proteinExistence type="predicted"/>
<name>A0ABR1V2A7_9PEZI</name>
<dbReference type="Proteomes" id="UP001446871">
    <property type="component" value="Unassembled WGS sequence"/>
</dbReference>
<comment type="caution">
    <text evidence="2">The sequence shown here is derived from an EMBL/GenBank/DDBJ whole genome shotgun (WGS) entry which is preliminary data.</text>
</comment>
<dbReference type="InterPro" id="IPR045518">
    <property type="entry name" value="2EXR"/>
</dbReference>